<evidence type="ECO:0000313" key="6">
    <source>
        <dbReference type="EMBL" id="GGB42314.1"/>
    </source>
</evidence>
<dbReference type="Pfam" id="PF08352">
    <property type="entry name" value="oligo_HPY"/>
    <property type="match status" value="1"/>
</dbReference>
<proteinExistence type="inferred from homology"/>
<reference evidence="6" key="2">
    <citation type="submission" date="2020-09" db="EMBL/GenBank/DDBJ databases">
        <authorList>
            <person name="Sun Q."/>
            <person name="Zhou Y."/>
        </authorList>
    </citation>
    <scope>NUCLEOTIDE SEQUENCE</scope>
    <source>
        <strain evidence="6">CGMCC 1.15454</strain>
    </source>
</reference>
<evidence type="ECO:0000313" key="7">
    <source>
        <dbReference type="Proteomes" id="UP000621492"/>
    </source>
</evidence>
<accession>A0A9W5TXW8</accession>
<evidence type="ECO:0000256" key="1">
    <source>
        <dbReference type="ARBA" id="ARBA00005417"/>
    </source>
</evidence>
<evidence type="ECO:0000256" key="3">
    <source>
        <dbReference type="ARBA" id="ARBA00022741"/>
    </source>
</evidence>
<keyword evidence="3" id="KW-0547">Nucleotide-binding</keyword>
<gene>
    <name evidence="6" type="ORF">GCM10011409_19830</name>
</gene>
<dbReference type="GO" id="GO:0015833">
    <property type="term" value="P:peptide transport"/>
    <property type="evidence" value="ECO:0007669"/>
    <property type="project" value="InterPro"/>
</dbReference>
<evidence type="ECO:0000256" key="4">
    <source>
        <dbReference type="ARBA" id="ARBA00022840"/>
    </source>
</evidence>
<name>A0A9W5TXW8_9BACI</name>
<comment type="similarity">
    <text evidence="1">Belongs to the ABC transporter superfamily.</text>
</comment>
<organism evidence="6 7">
    <name type="scientific">Lentibacillus populi</name>
    <dbReference type="NCBI Taxonomy" id="1827502"/>
    <lineage>
        <taxon>Bacteria</taxon>
        <taxon>Bacillati</taxon>
        <taxon>Bacillota</taxon>
        <taxon>Bacilli</taxon>
        <taxon>Bacillales</taxon>
        <taxon>Bacillaceae</taxon>
        <taxon>Lentibacillus</taxon>
    </lineage>
</organism>
<keyword evidence="4" id="KW-0067">ATP-binding</keyword>
<keyword evidence="7" id="KW-1185">Reference proteome</keyword>
<keyword evidence="2" id="KW-0813">Transport</keyword>
<evidence type="ECO:0000259" key="5">
    <source>
        <dbReference type="Pfam" id="PF08352"/>
    </source>
</evidence>
<comment type="caution">
    <text evidence="6">The sequence shown here is derived from an EMBL/GenBank/DDBJ whole genome shotgun (WGS) entry which is preliminary data.</text>
</comment>
<dbReference type="InterPro" id="IPR013563">
    <property type="entry name" value="Oligopep_ABC_C"/>
</dbReference>
<dbReference type="Proteomes" id="UP000621492">
    <property type="component" value="Unassembled WGS sequence"/>
</dbReference>
<dbReference type="RefSeq" id="WP_088051242.1">
    <property type="nucleotide sequence ID" value="NZ_BMJD01000013.1"/>
</dbReference>
<dbReference type="AlphaFoldDB" id="A0A9W5TXW8"/>
<dbReference type="GO" id="GO:0005524">
    <property type="term" value="F:ATP binding"/>
    <property type="evidence" value="ECO:0007669"/>
    <property type="project" value="UniProtKB-KW"/>
</dbReference>
<reference evidence="6" key="1">
    <citation type="journal article" date="2014" name="Int. J. Syst. Evol. Microbiol.">
        <title>Complete genome sequence of Corynebacterium casei LMG S-19264T (=DSM 44701T), isolated from a smear-ripened cheese.</title>
        <authorList>
            <consortium name="US DOE Joint Genome Institute (JGI-PGF)"/>
            <person name="Walter F."/>
            <person name="Albersmeier A."/>
            <person name="Kalinowski J."/>
            <person name="Ruckert C."/>
        </authorList>
    </citation>
    <scope>NUCLEOTIDE SEQUENCE</scope>
    <source>
        <strain evidence="6">CGMCC 1.15454</strain>
    </source>
</reference>
<evidence type="ECO:0000256" key="2">
    <source>
        <dbReference type="ARBA" id="ARBA00022448"/>
    </source>
</evidence>
<feature type="domain" description="Oligopeptide/dipeptide ABC transporter C-terminal" evidence="5">
    <location>
        <begin position="41"/>
        <end position="79"/>
    </location>
</feature>
<protein>
    <recommendedName>
        <fullName evidence="5">Oligopeptide/dipeptide ABC transporter C-terminal domain-containing protein</fullName>
    </recommendedName>
</protein>
<dbReference type="NCBIfam" id="TIGR01727">
    <property type="entry name" value="oligo_HPY"/>
    <property type="match status" value="1"/>
</dbReference>
<dbReference type="Gene3D" id="3.40.50.300">
    <property type="entry name" value="P-loop containing nucleotide triphosphate hydrolases"/>
    <property type="match status" value="1"/>
</dbReference>
<dbReference type="InterPro" id="IPR027417">
    <property type="entry name" value="P-loop_NTPase"/>
</dbReference>
<dbReference type="EMBL" id="BMJD01000013">
    <property type="protein sequence ID" value="GGB42314.1"/>
    <property type="molecule type" value="Genomic_DNA"/>
</dbReference>
<sequence>MAHPHLESCSKQKWTANAKLFKNPTGVSQLARLRVGVSTDPNIEKGRERIILKGDVPSPISPPSGCPFRTRCPAAMAICSEEKPNWKEVHNGHWVSCHLYND</sequence>